<evidence type="ECO:0000313" key="1">
    <source>
        <dbReference type="Proteomes" id="UP000887576"/>
    </source>
</evidence>
<accession>A0AC34RB80</accession>
<protein>
    <submittedName>
        <fullName evidence="2">VWFA domain-containing protein</fullName>
    </submittedName>
</protein>
<organism evidence="1 2">
    <name type="scientific">Panagrolaimus sp. JU765</name>
    <dbReference type="NCBI Taxonomy" id="591449"/>
    <lineage>
        <taxon>Eukaryota</taxon>
        <taxon>Metazoa</taxon>
        <taxon>Ecdysozoa</taxon>
        <taxon>Nematoda</taxon>
        <taxon>Chromadorea</taxon>
        <taxon>Rhabditida</taxon>
        <taxon>Tylenchina</taxon>
        <taxon>Panagrolaimomorpha</taxon>
        <taxon>Panagrolaimoidea</taxon>
        <taxon>Panagrolaimidae</taxon>
        <taxon>Panagrolaimus</taxon>
    </lineage>
</organism>
<dbReference type="WBParaSite" id="JU765_v2.g5277.t1">
    <property type="protein sequence ID" value="JU765_v2.g5277.t1"/>
    <property type="gene ID" value="JU765_v2.g5277"/>
</dbReference>
<sequence>MKLLLIFLAIVLVSKIVAIPTEKPGTCGNVLPTPAFPNCAVDLTVAVDMSSAMKTKTNFAILVEDLLNNVFLLYDIFNSHTSLIVFGSKEIQSTDYFDNFAEVCYHLTAAEAQAVEFGMMNENLSEVYTTFRDDQLSTGRNVKKVFLVLTAITDPDNVGSAVKIFSQIQSQGAYVILVSLNNAKQLGNMSRIADQVIYTSDYTTGDPNSVINTTCQFSGVTVAPTQQLTTAQLATLFEGLTIGQTPKHTSRVGIITYASTATVQLNLTFCNSDNLIDIVFDLQNYRLPHDSGTNIKAGLEIAYNLTQIERSYRRTIVIVIAASYDPDDAEDPTQVAELIKQDGTAIFTVAFASSGTFNTQLGNLSTPGYSYVNTDTQLFDKMLFGFTQINCYCPPKTYQFQIYNDAWRNFTVFADCLYSSGGAAAAPEFAERACSGAGAVLASVTKERKLDYIVETVLYNSTNIKQFTVGAHVVSDQWMWYGYNGTTYPVGDYPKIPSGSSGIYGYFNNTFGFVWDFQTQNAKAKAKPYICQSKACDADFLCNVDAHSFKKI</sequence>
<reference evidence="2" key="1">
    <citation type="submission" date="2022-11" db="UniProtKB">
        <authorList>
            <consortium name="WormBaseParasite"/>
        </authorList>
    </citation>
    <scope>IDENTIFICATION</scope>
</reference>
<name>A0AC34RB80_9BILA</name>
<dbReference type="Proteomes" id="UP000887576">
    <property type="component" value="Unplaced"/>
</dbReference>
<proteinExistence type="predicted"/>
<evidence type="ECO:0000313" key="2">
    <source>
        <dbReference type="WBParaSite" id="JU765_v2.g5277.t1"/>
    </source>
</evidence>